<dbReference type="InterPro" id="IPR013216">
    <property type="entry name" value="Methyltransf_11"/>
</dbReference>
<dbReference type="InterPro" id="IPR029063">
    <property type="entry name" value="SAM-dependent_MTases_sf"/>
</dbReference>
<dbReference type="PANTHER" id="PTHR44068:SF11">
    <property type="entry name" value="GERANYL DIPHOSPHATE 2-C-METHYLTRANSFERASE"/>
    <property type="match status" value="1"/>
</dbReference>
<dbReference type="Pfam" id="PF08241">
    <property type="entry name" value="Methyltransf_11"/>
    <property type="match status" value="1"/>
</dbReference>
<protein>
    <submittedName>
        <fullName evidence="3">Cyclopropane-fatty-acyl-phospholipid synthase family protein</fullName>
        <ecNumber evidence="3">2.1.1.-</ecNumber>
    </submittedName>
</protein>
<dbReference type="GO" id="GO:0032259">
    <property type="term" value="P:methylation"/>
    <property type="evidence" value="ECO:0007669"/>
    <property type="project" value="UniProtKB-KW"/>
</dbReference>
<reference evidence="3" key="1">
    <citation type="submission" date="2024-07" db="EMBL/GenBank/DDBJ databases">
        <authorList>
            <person name="Yu S.T."/>
        </authorList>
    </citation>
    <scope>NUCLEOTIDE SEQUENCE</scope>
    <source>
        <strain evidence="3">R21</strain>
    </source>
</reference>
<keyword evidence="1 3" id="KW-0808">Transferase</keyword>
<dbReference type="GO" id="GO:0008757">
    <property type="term" value="F:S-adenosylmethionine-dependent methyltransferase activity"/>
    <property type="evidence" value="ECO:0007669"/>
    <property type="project" value="InterPro"/>
</dbReference>
<keyword evidence="3" id="KW-0489">Methyltransferase</keyword>
<organism evidence="3">
    <name type="scientific">Streptomyces sp. R21</name>
    <dbReference type="NCBI Taxonomy" id="3238627"/>
    <lineage>
        <taxon>Bacteria</taxon>
        <taxon>Bacillati</taxon>
        <taxon>Actinomycetota</taxon>
        <taxon>Actinomycetes</taxon>
        <taxon>Kitasatosporales</taxon>
        <taxon>Streptomycetaceae</taxon>
        <taxon>Streptomyces</taxon>
    </lineage>
</organism>
<proteinExistence type="predicted"/>
<dbReference type="CDD" id="cd02440">
    <property type="entry name" value="AdoMet_MTases"/>
    <property type="match status" value="1"/>
</dbReference>
<dbReference type="PANTHER" id="PTHR44068">
    <property type="entry name" value="ZGC:194242"/>
    <property type="match status" value="1"/>
</dbReference>
<name>A0AB39PJY4_9ACTN</name>
<dbReference type="Gene3D" id="3.40.50.150">
    <property type="entry name" value="Vaccinia Virus protein VP39"/>
    <property type="match status" value="1"/>
</dbReference>
<dbReference type="InterPro" id="IPR050447">
    <property type="entry name" value="Erg6_SMT_methyltransf"/>
</dbReference>
<dbReference type="AlphaFoldDB" id="A0AB39PJY4"/>
<dbReference type="EMBL" id="CP163435">
    <property type="protein sequence ID" value="XDQ31198.1"/>
    <property type="molecule type" value="Genomic_DNA"/>
</dbReference>
<evidence type="ECO:0000256" key="1">
    <source>
        <dbReference type="ARBA" id="ARBA00022679"/>
    </source>
</evidence>
<dbReference type="RefSeq" id="WP_369241873.1">
    <property type="nucleotide sequence ID" value="NZ_CP163435.1"/>
</dbReference>
<accession>A0AB39PJY4</accession>
<dbReference type="EC" id="2.1.1.-" evidence="3"/>
<dbReference type="SUPFAM" id="SSF53335">
    <property type="entry name" value="S-adenosyl-L-methionine-dependent methyltransferases"/>
    <property type="match status" value="1"/>
</dbReference>
<sequence>MTYTETDIVTTVEQLTGASLSALPRTQWEDIDQFHAGGSEAIERLIPHLALTAGATALDVGSGLGGPARQIARATGCNVVGVDITTAYVEAAQALSDAAGLAERTRFFRSDIGALGHTGFDAAYTVHVQMNIEDKKVFYSEIARRLRPGARLAIFEVCRGADGELALPLPWSLDGTDSHLVTADELRDTVQSSGFTLLDWADESTWARQWFDDLGRRLAAGTAPATLPALLTDGPARMLNFAVATATGAVTLHRGAFTVTA</sequence>
<evidence type="ECO:0000313" key="3">
    <source>
        <dbReference type="EMBL" id="XDQ31198.1"/>
    </source>
</evidence>
<evidence type="ECO:0000259" key="2">
    <source>
        <dbReference type="Pfam" id="PF08241"/>
    </source>
</evidence>
<gene>
    <name evidence="3" type="ORF">AB5J56_43735</name>
</gene>
<feature type="domain" description="Methyltransferase type 11" evidence="2">
    <location>
        <begin position="58"/>
        <end position="154"/>
    </location>
</feature>